<gene>
    <name evidence="1" type="ORF">METZ01_LOCUS381530</name>
</gene>
<reference evidence="1" key="1">
    <citation type="submission" date="2018-05" db="EMBL/GenBank/DDBJ databases">
        <authorList>
            <person name="Lanie J.A."/>
            <person name="Ng W.-L."/>
            <person name="Kazmierczak K.M."/>
            <person name="Andrzejewski T.M."/>
            <person name="Davidsen T.M."/>
            <person name="Wayne K.J."/>
            <person name="Tettelin H."/>
            <person name="Glass J.I."/>
            <person name="Rusch D."/>
            <person name="Podicherti R."/>
            <person name="Tsui H.-C.T."/>
            <person name="Winkler M.E."/>
        </authorList>
    </citation>
    <scope>NUCLEOTIDE SEQUENCE</scope>
</reference>
<evidence type="ECO:0000313" key="1">
    <source>
        <dbReference type="EMBL" id="SVD28676.1"/>
    </source>
</evidence>
<protein>
    <submittedName>
        <fullName evidence="1">Uncharacterized protein</fullName>
    </submittedName>
</protein>
<proteinExistence type="predicted"/>
<accession>A0A382U2X9</accession>
<organism evidence="1">
    <name type="scientific">marine metagenome</name>
    <dbReference type="NCBI Taxonomy" id="408172"/>
    <lineage>
        <taxon>unclassified sequences</taxon>
        <taxon>metagenomes</taxon>
        <taxon>ecological metagenomes</taxon>
    </lineage>
</organism>
<name>A0A382U2X9_9ZZZZ</name>
<dbReference type="EMBL" id="UINC01141123">
    <property type="protein sequence ID" value="SVD28676.1"/>
    <property type="molecule type" value="Genomic_DNA"/>
</dbReference>
<dbReference type="AlphaFoldDB" id="A0A382U2X9"/>
<feature type="non-terminal residue" evidence="1">
    <location>
        <position position="1"/>
    </location>
</feature>
<sequence>VHGEVDLSGTISLDEVIHAVCSKCEYFAGQVKQKDMFFNLSLKGRTQVHSELQRGDAIKELQGEIRTYFQGRTPSIWVDIKLNTAGIYNIESLREGKDFVSDLIVLFENMEKEESFMGLKQALKPVFETWQGKKYLNDLSDKEIKNILSQAKSLCLDKLLK</sequence>